<dbReference type="Proteomes" id="UP001604277">
    <property type="component" value="Unassembled WGS sequence"/>
</dbReference>
<feature type="coiled-coil region" evidence="1">
    <location>
        <begin position="27"/>
        <end position="102"/>
    </location>
</feature>
<evidence type="ECO:0000313" key="3">
    <source>
        <dbReference type="Proteomes" id="UP001604277"/>
    </source>
</evidence>
<dbReference type="SUPFAM" id="SSF58100">
    <property type="entry name" value="Bacterial hemolysins"/>
    <property type="match status" value="1"/>
</dbReference>
<protein>
    <submittedName>
        <fullName evidence="2">Uncharacterized protein</fullName>
    </submittedName>
</protein>
<dbReference type="Gene3D" id="1.10.287.1490">
    <property type="match status" value="1"/>
</dbReference>
<keyword evidence="3" id="KW-1185">Reference proteome</keyword>
<accession>A0ABD1WXG6</accession>
<comment type="caution">
    <text evidence="2">The sequence shown here is derived from an EMBL/GenBank/DDBJ whole genome shotgun (WGS) entry which is preliminary data.</text>
</comment>
<evidence type="ECO:0000313" key="2">
    <source>
        <dbReference type="EMBL" id="KAL2554349.1"/>
    </source>
</evidence>
<dbReference type="EMBL" id="JBFOLJ010000002">
    <property type="protein sequence ID" value="KAL2554349.1"/>
    <property type="molecule type" value="Genomic_DNA"/>
</dbReference>
<organism evidence="2 3">
    <name type="scientific">Forsythia ovata</name>
    <dbReference type="NCBI Taxonomy" id="205694"/>
    <lineage>
        <taxon>Eukaryota</taxon>
        <taxon>Viridiplantae</taxon>
        <taxon>Streptophyta</taxon>
        <taxon>Embryophyta</taxon>
        <taxon>Tracheophyta</taxon>
        <taxon>Spermatophyta</taxon>
        <taxon>Magnoliopsida</taxon>
        <taxon>eudicotyledons</taxon>
        <taxon>Gunneridae</taxon>
        <taxon>Pentapetalae</taxon>
        <taxon>asterids</taxon>
        <taxon>lamiids</taxon>
        <taxon>Lamiales</taxon>
        <taxon>Oleaceae</taxon>
        <taxon>Forsythieae</taxon>
        <taxon>Forsythia</taxon>
    </lineage>
</organism>
<reference evidence="3" key="1">
    <citation type="submission" date="2024-07" db="EMBL/GenBank/DDBJ databases">
        <title>Two chromosome-level genome assemblies of Korean endemic species Abeliophyllum distichum and Forsythia ovata (Oleaceae).</title>
        <authorList>
            <person name="Jang H."/>
        </authorList>
    </citation>
    <scope>NUCLEOTIDE SEQUENCE [LARGE SCALE GENOMIC DNA]</scope>
</reference>
<evidence type="ECO:0000256" key="1">
    <source>
        <dbReference type="SAM" id="Coils"/>
    </source>
</evidence>
<sequence length="153" mass="17828">MGRFFHYYDGSLFYELLETIEKYIIEVKECKKKVDAYCTTIERLEADVERRTKELKDLRKNPEAKALRSDVHRLVNDLATTRSRAQEKVDKLQKEIEKKIDQINSFYVQQMSWEESLAKKNDELGVFECKGRVSRFGVGLYVSEGEGSSGKSD</sequence>
<dbReference type="AlphaFoldDB" id="A0ABD1WXG6"/>
<name>A0ABD1WXG6_9LAMI</name>
<gene>
    <name evidence="2" type="ORF">Fot_07968</name>
</gene>
<proteinExistence type="predicted"/>
<keyword evidence="1" id="KW-0175">Coiled coil</keyword>